<evidence type="ECO:0000313" key="2">
    <source>
        <dbReference type="EMBL" id="GAA5052820.1"/>
    </source>
</evidence>
<name>A0ABP9KA46_9SPHN</name>
<dbReference type="Gene3D" id="3.10.450.50">
    <property type="match status" value="1"/>
</dbReference>
<evidence type="ECO:0000313" key="3">
    <source>
        <dbReference type="Proteomes" id="UP001500518"/>
    </source>
</evidence>
<dbReference type="RefSeq" id="WP_346032399.1">
    <property type="nucleotide sequence ID" value="NZ_BAABHV010000009.1"/>
</dbReference>
<proteinExistence type="predicted"/>
<feature type="domain" description="SnoaL-like" evidence="1">
    <location>
        <begin position="8"/>
        <end position="119"/>
    </location>
</feature>
<keyword evidence="3" id="KW-1185">Reference proteome</keyword>
<dbReference type="Pfam" id="PF12680">
    <property type="entry name" value="SnoaL_2"/>
    <property type="match status" value="1"/>
</dbReference>
<dbReference type="InterPro" id="IPR032710">
    <property type="entry name" value="NTF2-like_dom_sf"/>
</dbReference>
<accession>A0ABP9KA46</accession>
<dbReference type="SUPFAM" id="SSF54427">
    <property type="entry name" value="NTF2-like"/>
    <property type="match status" value="1"/>
</dbReference>
<evidence type="ECO:0000259" key="1">
    <source>
        <dbReference type="Pfam" id="PF12680"/>
    </source>
</evidence>
<dbReference type="EMBL" id="BAABHV010000009">
    <property type="protein sequence ID" value="GAA5052820.1"/>
    <property type="molecule type" value="Genomic_DNA"/>
</dbReference>
<sequence length="127" mass="14688">MTKEEWLENYIGAFNRGDFDAFTAFYAEDVEFDLGGRHFIKGRQGIRDFYTEVFARVKETLTVTQVVLDEEGLACIIETEFEALEDWPDFMVGPMEKGDKVFIESFIFYTIGPDGKFTHIRTTRSKG</sequence>
<organism evidence="2 3">
    <name type="scientific">Erythrobacter westpacificensis</name>
    <dbReference type="NCBI Taxonomy" id="1055231"/>
    <lineage>
        <taxon>Bacteria</taxon>
        <taxon>Pseudomonadati</taxon>
        <taxon>Pseudomonadota</taxon>
        <taxon>Alphaproteobacteria</taxon>
        <taxon>Sphingomonadales</taxon>
        <taxon>Erythrobacteraceae</taxon>
        <taxon>Erythrobacter/Porphyrobacter group</taxon>
        <taxon>Erythrobacter</taxon>
    </lineage>
</organism>
<gene>
    <name evidence="2" type="ORF">GCM10023208_14130</name>
</gene>
<dbReference type="InterPro" id="IPR037401">
    <property type="entry name" value="SnoaL-like"/>
</dbReference>
<dbReference type="Proteomes" id="UP001500518">
    <property type="component" value="Unassembled WGS sequence"/>
</dbReference>
<reference evidence="3" key="1">
    <citation type="journal article" date="2019" name="Int. J. Syst. Evol. Microbiol.">
        <title>The Global Catalogue of Microorganisms (GCM) 10K type strain sequencing project: providing services to taxonomists for standard genome sequencing and annotation.</title>
        <authorList>
            <consortium name="The Broad Institute Genomics Platform"/>
            <consortium name="The Broad Institute Genome Sequencing Center for Infectious Disease"/>
            <person name="Wu L."/>
            <person name="Ma J."/>
        </authorList>
    </citation>
    <scope>NUCLEOTIDE SEQUENCE [LARGE SCALE GENOMIC DNA]</scope>
    <source>
        <strain evidence="3">JCM 18014</strain>
    </source>
</reference>
<protein>
    <recommendedName>
        <fullName evidence="1">SnoaL-like domain-containing protein</fullName>
    </recommendedName>
</protein>
<comment type="caution">
    <text evidence="2">The sequence shown here is derived from an EMBL/GenBank/DDBJ whole genome shotgun (WGS) entry which is preliminary data.</text>
</comment>